<comment type="subcellular location">
    <subcellularLocation>
        <location evidence="1">Cell membrane</location>
        <topology evidence="1">Multi-pass membrane protein</topology>
    </subcellularLocation>
</comment>
<comment type="caution">
    <text evidence="9">The sequence shown here is derived from an EMBL/GenBank/DDBJ whole genome shotgun (WGS) entry which is preliminary data.</text>
</comment>
<dbReference type="Proteomes" id="UP000485569">
    <property type="component" value="Unassembled WGS sequence"/>
</dbReference>
<feature type="transmembrane region" description="Helical" evidence="8">
    <location>
        <begin position="138"/>
        <end position="157"/>
    </location>
</feature>
<feature type="transmembrane region" description="Helical" evidence="8">
    <location>
        <begin position="283"/>
        <end position="302"/>
    </location>
</feature>
<evidence type="ECO:0000256" key="8">
    <source>
        <dbReference type="SAM" id="Phobius"/>
    </source>
</evidence>
<feature type="transmembrane region" description="Helical" evidence="8">
    <location>
        <begin position="178"/>
        <end position="200"/>
    </location>
</feature>
<dbReference type="AlphaFoldDB" id="A0A1V5T209"/>
<feature type="transmembrane region" description="Helical" evidence="8">
    <location>
        <begin position="110"/>
        <end position="132"/>
    </location>
</feature>
<organism evidence="9">
    <name type="scientific">Candidatus Atribacter allofermentans</name>
    <dbReference type="NCBI Taxonomy" id="1852833"/>
    <lineage>
        <taxon>Bacteria</taxon>
        <taxon>Pseudomonadati</taxon>
        <taxon>Atribacterota</taxon>
        <taxon>Atribacteria</taxon>
        <taxon>Atribacterales</taxon>
        <taxon>Atribacteraceae</taxon>
        <taxon>Atribacter</taxon>
    </lineage>
</organism>
<keyword evidence="5 8" id="KW-0812">Transmembrane</keyword>
<dbReference type="PANTHER" id="PTHR32196:SF21">
    <property type="entry name" value="ABC TRANSPORTER PERMEASE PROTEIN YPHD-RELATED"/>
    <property type="match status" value="1"/>
</dbReference>
<keyword evidence="3" id="KW-1003">Cell membrane</keyword>
<proteinExistence type="predicted"/>
<dbReference type="PANTHER" id="PTHR32196">
    <property type="entry name" value="ABC TRANSPORTER PERMEASE PROTEIN YPHD-RELATED-RELATED"/>
    <property type="match status" value="1"/>
</dbReference>
<feature type="transmembrane region" description="Helical" evidence="8">
    <location>
        <begin position="229"/>
        <end position="247"/>
    </location>
</feature>
<name>A0A1V5T209_9BACT</name>
<dbReference type="CDD" id="cd06579">
    <property type="entry name" value="TM_PBP1_transp_AraH_like"/>
    <property type="match status" value="1"/>
</dbReference>
<keyword evidence="4" id="KW-0997">Cell inner membrane</keyword>
<sequence>MQTNPNVKSPGVGSGTLVKNNKYQLIFRSQWFLLLLAEFLIAIITGIVNPRFFTVSNIINVLEQIAVLGIVSSGMTLLIISGEIDISVGANIGLSSCVMAIMIKSGIGVFPSFVTGIALAIFSSFLVGLTAHTFKAPSFITSLAFISVFQGIALAITKGSFQTIYGQAETIGMTRLGNILPLSFVISLGAYLVVHFILAYTKFGRRIYSVGSNPAAAYLSGISVIKTKYYAFLFSGFFVGIGSMVLLSRIGAAQPSTGSGIELKAIGAVVIGGTPLSGGKGRIIGTLLGVLLMGIISNALNMMRVNPYYQQVTFGLLIIASLAMSIFSSYKGHARSGKSTKKAIE</sequence>
<protein>
    <submittedName>
        <fullName evidence="9">Ribose transport system permease protein RbsC</fullName>
    </submittedName>
</protein>
<dbReference type="GO" id="GO:0022857">
    <property type="term" value="F:transmembrane transporter activity"/>
    <property type="evidence" value="ECO:0007669"/>
    <property type="project" value="InterPro"/>
</dbReference>
<feature type="transmembrane region" description="Helical" evidence="8">
    <location>
        <begin position="31"/>
        <end position="49"/>
    </location>
</feature>
<evidence type="ECO:0000256" key="1">
    <source>
        <dbReference type="ARBA" id="ARBA00004651"/>
    </source>
</evidence>
<evidence type="ECO:0000256" key="2">
    <source>
        <dbReference type="ARBA" id="ARBA00022448"/>
    </source>
</evidence>
<keyword evidence="7 8" id="KW-0472">Membrane</keyword>
<dbReference type="Pfam" id="PF02653">
    <property type="entry name" value="BPD_transp_2"/>
    <property type="match status" value="1"/>
</dbReference>
<evidence type="ECO:0000256" key="3">
    <source>
        <dbReference type="ARBA" id="ARBA00022475"/>
    </source>
</evidence>
<evidence type="ECO:0000256" key="4">
    <source>
        <dbReference type="ARBA" id="ARBA00022519"/>
    </source>
</evidence>
<keyword evidence="6 8" id="KW-1133">Transmembrane helix</keyword>
<evidence type="ECO:0000256" key="7">
    <source>
        <dbReference type="ARBA" id="ARBA00023136"/>
    </source>
</evidence>
<reference evidence="9" key="1">
    <citation type="submission" date="2017-02" db="EMBL/GenBank/DDBJ databases">
        <title>Delving into the versatile metabolic prowess of the omnipresent phylum Bacteroidetes.</title>
        <authorList>
            <person name="Nobu M.K."/>
            <person name="Mei R."/>
            <person name="Narihiro T."/>
            <person name="Kuroda K."/>
            <person name="Liu W.-T."/>
        </authorList>
    </citation>
    <scope>NUCLEOTIDE SEQUENCE</scope>
    <source>
        <strain evidence="9">ADurb.Bin276</strain>
    </source>
</reference>
<evidence type="ECO:0000256" key="5">
    <source>
        <dbReference type="ARBA" id="ARBA00022692"/>
    </source>
</evidence>
<feature type="transmembrane region" description="Helical" evidence="8">
    <location>
        <begin position="61"/>
        <end position="80"/>
    </location>
</feature>
<keyword evidence="2" id="KW-0813">Transport</keyword>
<feature type="transmembrane region" description="Helical" evidence="8">
    <location>
        <begin position="308"/>
        <end position="330"/>
    </location>
</feature>
<gene>
    <name evidence="9" type="primary">rbsC_7</name>
    <name evidence="9" type="ORF">BWY41_00663</name>
</gene>
<evidence type="ECO:0000313" key="9">
    <source>
        <dbReference type="EMBL" id="OQA60262.1"/>
    </source>
</evidence>
<accession>A0A1V5T209</accession>
<dbReference type="InterPro" id="IPR001851">
    <property type="entry name" value="ABC_transp_permease"/>
</dbReference>
<dbReference type="GO" id="GO:0005886">
    <property type="term" value="C:plasma membrane"/>
    <property type="evidence" value="ECO:0007669"/>
    <property type="project" value="UniProtKB-SubCell"/>
</dbReference>
<dbReference type="EMBL" id="MWBQ01000039">
    <property type="protein sequence ID" value="OQA60262.1"/>
    <property type="molecule type" value="Genomic_DNA"/>
</dbReference>
<evidence type="ECO:0000256" key="6">
    <source>
        <dbReference type="ARBA" id="ARBA00022989"/>
    </source>
</evidence>